<evidence type="ECO:0000313" key="3">
    <source>
        <dbReference type="Proteomes" id="UP000624041"/>
    </source>
</evidence>
<proteinExistence type="predicted"/>
<dbReference type="InterPro" id="IPR003507">
    <property type="entry name" value="S66_fam"/>
</dbReference>
<feature type="domain" description="LD-carboxypeptidase N-terminal" evidence="1">
    <location>
        <begin position="10"/>
        <end position="105"/>
    </location>
</feature>
<dbReference type="Gene3D" id="3.40.50.10740">
    <property type="entry name" value="Class I glutamine amidotransferase-like"/>
    <property type="match status" value="1"/>
</dbReference>
<reference evidence="2" key="2">
    <citation type="submission" date="2020-09" db="EMBL/GenBank/DDBJ databases">
        <authorList>
            <person name="Sun Q."/>
            <person name="Ohkuma M."/>
        </authorList>
    </citation>
    <scope>NUCLEOTIDE SEQUENCE</scope>
    <source>
        <strain evidence="2">JCM 17251</strain>
    </source>
</reference>
<protein>
    <recommendedName>
        <fullName evidence="1">LD-carboxypeptidase N-terminal domain-containing protein</fullName>
    </recommendedName>
</protein>
<dbReference type="InterPro" id="IPR027478">
    <property type="entry name" value="LdcA_N"/>
</dbReference>
<dbReference type="Proteomes" id="UP000624041">
    <property type="component" value="Unassembled WGS sequence"/>
</dbReference>
<name>A0A917Y613_9BACI</name>
<dbReference type="SUPFAM" id="SSF52317">
    <property type="entry name" value="Class I glutamine amidotransferase-like"/>
    <property type="match status" value="1"/>
</dbReference>
<gene>
    <name evidence="2" type="ORF">GCM10007971_37370</name>
</gene>
<accession>A0A917Y613</accession>
<dbReference type="AlphaFoldDB" id="A0A917Y613"/>
<dbReference type="InterPro" id="IPR040449">
    <property type="entry name" value="Peptidase_S66_N"/>
</dbReference>
<comment type="caution">
    <text evidence="2">The sequence shown here is derived from an EMBL/GenBank/DDBJ whole genome shotgun (WGS) entry which is preliminary data.</text>
</comment>
<dbReference type="PANTHER" id="PTHR30237:SF5">
    <property type="entry name" value="CARBOXYPEPTIDASE VC_A0337-RELATED"/>
    <property type="match status" value="1"/>
</dbReference>
<sequence>MDFLKKGDTIGIFTPSSPTTVTDKLRFERAKSFLEEKGFTIVEGILTGRKDGYRSGSPKERAEELNKLIKDPSVKMIMSTIGGTNSNSVLPYIDYEAFKQNPKWLGILMLQLFYLHFIQKQAYQRTMVLH</sequence>
<organism evidence="2 3">
    <name type="scientific">Oceanobacillus indicireducens</name>
    <dbReference type="NCBI Taxonomy" id="1004261"/>
    <lineage>
        <taxon>Bacteria</taxon>
        <taxon>Bacillati</taxon>
        <taxon>Bacillota</taxon>
        <taxon>Bacilli</taxon>
        <taxon>Bacillales</taxon>
        <taxon>Bacillaceae</taxon>
        <taxon>Oceanobacillus</taxon>
    </lineage>
</organism>
<dbReference type="InterPro" id="IPR029062">
    <property type="entry name" value="Class_I_gatase-like"/>
</dbReference>
<keyword evidence="3" id="KW-1185">Reference proteome</keyword>
<evidence type="ECO:0000313" key="2">
    <source>
        <dbReference type="EMBL" id="GGN66930.1"/>
    </source>
</evidence>
<evidence type="ECO:0000259" key="1">
    <source>
        <dbReference type="Pfam" id="PF02016"/>
    </source>
</evidence>
<reference evidence="2" key="1">
    <citation type="journal article" date="2014" name="Int. J. Syst. Evol. Microbiol.">
        <title>Complete genome sequence of Corynebacterium casei LMG S-19264T (=DSM 44701T), isolated from a smear-ripened cheese.</title>
        <authorList>
            <consortium name="US DOE Joint Genome Institute (JGI-PGF)"/>
            <person name="Walter F."/>
            <person name="Albersmeier A."/>
            <person name="Kalinowski J."/>
            <person name="Ruckert C."/>
        </authorList>
    </citation>
    <scope>NUCLEOTIDE SEQUENCE</scope>
    <source>
        <strain evidence="2">JCM 17251</strain>
    </source>
</reference>
<dbReference type="PANTHER" id="PTHR30237">
    <property type="entry name" value="MURAMOYLTETRAPEPTIDE CARBOXYPEPTIDASE"/>
    <property type="match status" value="1"/>
</dbReference>
<dbReference type="EMBL" id="BMOS01000051">
    <property type="protein sequence ID" value="GGN66930.1"/>
    <property type="molecule type" value="Genomic_DNA"/>
</dbReference>
<dbReference type="Pfam" id="PF02016">
    <property type="entry name" value="Peptidase_S66"/>
    <property type="match status" value="1"/>
</dbReference>